<keyword evidence="3" id="KW-1185">Reference proteome</keyword>
<reference evidence="2 3" key="1">
    <citation type="submission" date="2023-07" db="EMBL/GenBank/DDBJ databases">
        <title>Sorghum-associated microbial communities from plants grown in Nebraska, USA.</title>
        <authorList>
            <person name="Schachtman D."/>
        </authorList>
    </citation>
    <scope>NUCLEOTIDE SEQUENCE [LARGE SCALE GENOMIC DNA]</scope>
    <source>
        <strain evidence="2 3">BE167</strain>
    </source>
</reference>
<dbReference type="InterPro" id="IPR029068">
    <property type="entry name" value="Glyas_Bleomycin-R_OHBP_Dase"/>
</dbReference>
<dbReference type="SUPFAM" id="SSF54593">
    <property type="entry name" value="Glyoxalase/Bleomycin resistance protein/Dihydroxybiphenyl dioxygenase"/>
    <property type="match status" value="1"/>
</dbReference>
<evidence type="ECO:0000313" key="2">
    <source>
        <dbReference type="EMBL" id="MDR7081943.1"/>
    </source>
</evidence>
<dbReference type="Pfam" id="PF00903">
    <property type="entry name" value="Glyoxalase"/>
    <property type="match status" value="1"/>
</dbReference>
<accession>A0ABU1U9S2</accession>
<dbReference type="Proteomes" id="UP001252243">
    <property type="component" value="Unassembled WGS sequence"/>
</dbReference>
<name>A0ABU1U9S2_9MICC</name>
<evidence type="ECO:0000259" key="1">
    <source>
        <dbReference type="PROSITE" id="PS51819"/>
    </source>
</evidence>
<proteinExistence type="predicted"/>
<dbReference type="InterPro" id="IPR037523">
    <property type="entry name" value="VOC_core"/>
</dbReference>
<dbReference type="PANTHER" id="PTHR36437:SF2">
    <property type="entry name" value="GLYOXALASE_BLEOMYCIN RESISTANCE PROTEIN_DIOXYGENASE"/>
    <property type="match status" value="1"/>
</dbReference>
<feature type="domain" description="VOC" evidence="1">
    <location>
        <begin position="2"/>
        <end position="127"/>
    </location>
</feature>
<dbReference type="Gene3D" id="3.10.180.10">
    <property type="entry name" value="2,3-Dihydroxybiphenyl 1,2-Dioxygenase, domain 1"/>
    <property type="match status" value="1"/>
</dbReference>
<dbReference type="RefSeq" id="WP_310051792.1">
    <property type="nucleotide sequence ID" value="NZ_JAVDVQ010000004.1"/>
</dbReference>
<dbReference type="PANTHER" id="PTHR36437">
    <property type="entry name" value="GLYOXALASE/BLEOMYCIN RESISTANCE PROTEIN/DIOXYGENASE"/>
    <property type="match status" value="1"/>
</dbReference>
<dbReference type="PROSITE" id="PS51819">
    <property type="entry name" value="VOC"/>
    <property type="match status" value="1"/>
</dbReference>
<dbReference type="EMBL" id="JAVDVQ010000004">
    <property type="protein sequence ID" value="MDR7081943.1"/>
    <property type="molecule type" value="Genomic_DNA"/>
</dbReference>
<protein>
    <submittedName>
        <fullName evidence="2">Catechol 2,3-dioxygenase-like lactoylglutathione lyase family enzyme</fullName>
    </submittedName>
</protein>
<sequence length="127" mass="13416">MRLKMCSIHVKDPSSAFEFYTGILGFESLMALPEHNLFIVKDPAGVGGGTVGLLLEPSDNPIGAAYMNGCHDAGIPAIVFGVTDVRAEFERLTAKGVIFQDEPSTGPGGTTAVFDDGCGNFVQLHQD</sequence>
<organism evidence="2 3">
    <name type="scientific">Arthrobacter ginsengisoli</name>
    <dbReference type="NCBI Taxonomy" id="1356565"/>
    <lineage>
        <taxon>Bacteria</taxon>
        <taxon>Bacillati</taxon>
        <taxon>Actinomycetota</taxon>
        <taxon>Actinomycetes</taxon>
        <taxon>Micrococcales</taxon>
        <taxon>Micrococcaceae</taxon>
        <taxon>Arthrobacter</taxon>
    </lineage>
</organism>
<gene>
    <name evidence="2" type="ORF">J2X01_001228</name>
</gene>
<comment type="caution">
    <text evidence="2">The sequence shown here is derived from an EMBL/GenBank/DDBJ whole genome shotgun (WGS) entry which is preliminary data.</text>
</comment>
<dbReference type="InterPro" id="IPR004360">
    <property type="entry name" value="Glyas_Fos-R_dOase_dom"/>
</dbReference>
<evidence type="ECO:0000313" key="3">
    <source>
        <dbReference type="Proteomes" id="UP001252243"/>
    </source>
</evidence>